<keyword evidence="5" id="KW-1185">Reference proteome</keyword>
<feature type="region of interest" description="Disordered" evidence="1">
    <location>
        <begin position="1"/>
        <end position="85"/>
    </location>
</feature>
<proteinExistence type="predicted"/>
<evidence type="ECO:0000256" key="2">
    <source>
        <dbReference type="SAM" id="Phobius"/>
    </source>
</evidence>
<accession>A0A2W2DC12</accession>
<name>A0A2W2DC12_9ACTN</name>
<sequence>MSDDRQEPPHDQTRPLPPSAAGHPDETAPLGRTPDRTAPTGRTPDETAPTAGTAPLPPAQRSGPAAWSGRAEVPSVRPGDDPESAGDVWYGDEQAARRWWLPILWGIILLLLLGLIGVGVWLASQAAEDDGPAPQPTTTATAESASPTPRSPSPSPPTTSPAPAQLPMPPLVGRSEDAARALLEQLGLDHRVVYRASEQPPGTVIATAPEAGELVETGEEVTLVVAQARPSPSPTTETPTTAPTTEPTSAPTATATPTG</sequence>
<evidence type="ECO:0000313" key="4">
    <source>
        <dbReference type="EMBL" id="PZF98389.1"/>
    </source>
</evidence>
<dbReference type="Pfam" id="PF03793">
    <property type="entry name" value="PASTA"/>
    <property type="match status" value="1"/>
</dbReference>
<feature type="compositionally biased region" description="Pro residues" evidence="1">
    <location>
        <begin position="149"/>
        <end position="170"/>
    </location>
</feature>
<keyword evidence="2" id="KW-0812">Transmembrane</keyword>
<dbReference type="RefSeq" id="WP_111242792.1">
    <property type="nucleotide sequence ID" value="NZ_AP023358.1"/>
</dbReference>
<feature type="compositionally biased region" description="Low complexity" evidence="1">
    <location>
        <begin position="234"/>
        <end position="259"/>
    </location>
</feature>
<feature type="domain" description="PASTA" evidence="3">
    <location>
        <begin position="162"/>
        <end position="227"/>
    </location>
</feature>
<dbReference type="Proteomes" id="UP000248627">
    <property type="component" value="Unassembled WGS sequence"/>
</dbReference>
<protein>
    <submittedName>
        <fullName evidence="4">PASTA domain-containing protein</fullName>
    </submittedName>
</protein>
<evidence type="ECO:0000256" key="1">
    <source>
        <dbReference type="SAM" id="MobiDB-lite"/>
    </source>
</evidence>
<evidence type="ECO:0000313" key="5">
    <source>
        <dbReference type="Proteomes" id="UP000248627"/>
    </source>
</evidence>
<dbReference type="Gene3D" id="3.30.10.20">
    <property type="match status" value="1"/>
</dbReference>
<dbReference type="AlphaFoldDB" id="A0A2W2DC12"/>
<gene>
    <name evidence="4" type="ORF">C1I93_09085</name>
</gene>
<feature type="region of interest" description="Disordered" evidence="1">
    <location>
        <begin position="227"/>
        <end position="259"/>
    </location>
</feature>
<dbReference type="InterPro" id="IPR005543">
    <property type="entry name" value="PASTA_dom"/>
</dbReference>
<dbReference type="OrthoDB" id="3402335at2"/>
<feature type="compositionally biased region" description="Basic and acidic residues" evidence="1">
    <location>
        <begin position="1"/>
        <end position="13"/>
    </location>
</feature>
<comment type="caution">
    <text evidence="4">The sequence shown here is derived from an EMBL/GenBank/DDBJ whole genome shotgun (WGS) entry which is preliminary data.</text>
</comment>
<dbReference type="PRINTS" id="PR01217">
    <property type="entry name" value="PRICHEXTENSN"/>
</dbReference>
<feature type="compositionally biased region" description="Low complexity" evidence="1">
    <location>
        <begin position="136"/>
        <end position="148"/>
    </location>
</feature>
<reference evidence="4 5" key="1">
    <citation type="submission" date="2018-01" db="EMBL/GenBank/DDBJ databases">
        <title>Draft genome sequence of Jishengella endophytica.</title>
        <authorList>
            <person name="Sahin N."/>
            <person name="Ay H."/>
            <person name="Saygin H."/>
        </authorList>
    </citation>
    <scope>NUCLEOTIDE SEQUENCE [LARGE SCALE GENOMIC DNA]</scope>
    <source>
        <strain evidence="4 5">DSM 45430</strain>
    </source>
</reference>
<keyword evidence="2" id="KW-0472">Membrane</keyword>
<keyword evidence="2" id="KW-1133">Transmembrane helix</keyword>
<organism evidence="4 5">
    <name type="scientific">Micromonospora endophytica</name>
    <dbReference type="NCBI Taxonomy" id="515350"/>
    <lineage>
        <taxon>Bacteria</taxon>
        <taxon>Bacillati</taxon>
        <taxon>Actinomycetota</taxon>
        <taxon>Actinomycetes</taxon>
        <taxon>Micromonosporales</taxon>
        <taxon>Micromonosporaceae</taxon>
        <taxon>Micromonospora</taxon>
    </lineage>
</organism>
<dbReference type="PROSITE" id="PS51178">
    <property type="entry name" value="PASTA"/>
    <property type="match status" value="1"/>
</dbReference>
<feature type="region of interest" description="Disordered" evidence="1">
    <location>
        <begin position="127"/>
        <end position="172"/>
    </location>
</feature>
<dbReference type="SMART" id="SM00740">
    <property type="entry name" value="PASTA"/>
    <property type="match status" value="1"/>
</dbReference>
<dbReference type="CDD" id="cd06577">
    <property type="entry name" value="PASTA_pknB"/>
    <property type="match status" value="1"/>
</dbReference>
<feature type="transmembrane region" description="Helical" evidence="2">
    <location>
        <begin position="99"/>
        <end position="123"/>
    </location>
</feature>
<evidence type="ECO:0000259" key="3">
    <source>
        <dbReference type="PROSITE" id="PS51178"/>
    </source>
</evidence>
<dbReference type="EMBL" id="POTX01000041">
    <property type="protein sequence ID" value="PZF98389.1"/>
    <property type="molecule type" value="Genomic_DNA"/>
</dbReference>